<dbReference type="Pfam" id="PF00350">
    <property type="entry name" value="Dynamin_N"/>
    <property type="match status" value="2"/>
</dbReference>
<proteinExistence type="predicted"/>
<feature type="domain" description="Dynamin N-terminal" evidence="7">
    <location>
        <begin position="630"/>
        <end position="855"/>
    </location>
</feature>
<evidence type="ECO:0000259" key="7">
    <source>
        <dbReference type="Pfam" id="PF00350"/>
    </source>
</evidence>
<dbReference type="RefSeq" id="WP_124070619.1">
    <property type="nucleotide sequence ID" value="NZ_CBCRXF010000001.1"/>
</dbReference>
<comment type="subcellular location">
    <subcellularLocation>
        <location evidence="1">Membrane</location>
    </subcellularLocation>
</comment>
<dbReference type="Proteomes" id="UP000270468">
    <property type="component" value="Unassembled WGS sequence"/>
</dbReference>
<keyword evidence="4" id="KW-0342">GTP-binding</keyword>
<evidence type="ECO:0000256" key="5">
    <source>
        <dbReference type="ARBA" id="ARBA00023136"/>
    </source>
</evidence>
<evidence type="ECO:0000313" key="9">
    <source>
        <dbReference type="Proteomes" id="UP000270468"/>
    </source>
</evidence>
<dbReference type="Gene3D" id="3.40.50.300">
    <property type="entry name" value="P-loop containing nucleotide triphosphate hydrolases"/>
    <property type="match status" value="2"/>
</dbReference>
<feature type="domain" description="Dynamin N-terminal" evidence="7">
    <location>
        <begin position="48"/>
        <end position="204"/>
    </location>
</feature>
<evidence type="ECO:0000256" key="6">
    <source>
        <dbReference type="SAM" id="Coils"/>
    </source>
</evidence>
<evidence type="ECO:0000256" key="2">
    <source>
        <dbReference type="ARBA" id="ARBA00022741"/>
    </source>
</evidence>
<feature type="coiled-coil region" evidence="6">
    <location>
        <begin position="932"/>
        <end position="966"/>
    </location>
</feature>
<evidence type="ECO:0000256" key="3">
    <source>
        <dbReference type="ARBA" id="ARBA00022801"/>
    </source>
</evidence>
<keyword evidence="6" id="KW-0175">Coiled coil</keyword>
<dbReference type="OrthoDB" id="5477114at2"/>
<dbReference type="CDD" id="cd09912">
    <property type="entry name" value="DLP_2"/>
    <property type="match status" value="2"/>
</dbReference>
<dbReference type="InterPro" id="IPR027417">
    <property type="entry name" value="P-loop_NTPase"/>
</dbReference>
<keyword evidence="2" id="KW-0547">Nucleotide-binding</keyword>
<evidence type="ECO:0000256" key="4">
    <source>
        <dbReference type="ARBA" id="ARBA00023134"/>
    </source>
</evidence>
<keyword evidence="9" id="KW-1185">Reference proteome</keyword>
<dbReference type="GO" id="GO:0005525">
    <property type="term" value="F:GTP binding"/>
    <property type="evidence" value="ECO:0007669"/>
    <property type="project" value="UniProtKB-KW"/>
</dbReference>
<protein>
    <submittedName>
        <fullName evidence="8">Clamp-binding protein CrfC</fullName>
    </submittedName>
</protein>
<evidence type="ECO:0000256" key="1">
    <source>
        <dbReference type="ARBA" id="ARBA00004370"/>
    </source>
</evidence>
<keyword evidence="5" id="KW-0472">Membrane</keyword>
<dbReference type="PANTHER" id="PTHR10465:SF0">
    <property type="entry name" value="SARCALUMENIN"/>
    <property type="match status" value="1"/>
</dbReference>
<dbReference type="AlphaFoldDB" id="A0A3P5XG21"/>
<dbReference type="EMBL" id="UXAV01000042">
    <property type="protein sequence ID" value="VDC29098.1"/>
    <property type="molecule type" value="Genomic_DNA"/>
</dbReference>
<evidence type="ECO:0000313" key="8">
    <source>
        <dbReference type="EMBL" id="VDC29098.1"/>
    </source>
</evidence>
<organism evidence="8 9">
    <name type="scientific">Filibacter tadaridae</name>
    <dbReference type="NCBI Taxonomy" id="2483811"/>
    <lineage>
        <taxon>Bacteria</taxon>
        <taxon>Bacillati</taxon>
        <taxon>Bacillota</taxon>
        <taxon>Bacilli</taxon>
        <taxon>Bacillales</taxon>
        <taxon>Caryophanaceae</taxon>
        <taxon>Filibacter</taxon>
    </lineage>
</organism>
<accession>A0A3P5XG21</accession>
<gene>
    <name evidence="8" type="primary">crfC</name>
    <name evidence="8" type="ORF">FILTAD_01981</name>
</gene>
<keyword evidence="3" id="KW-0378">Hydrolase</keyword>
<reference evidence="8 9" key="1">
    <citation type="submission" date="2018-11" db="EMBL/GenBank/DDBJ databases">
        <authorList>
            <person name="Criscuolo A."/>
        </authorList>
    </citation>
    <scope>NUCLEOTIDE SEQUENCE [LARGE SCALE GENOMIC DNA]</scope>
    <source>
        <strain evidence="8">ATB-66</strain>
    </source>
</reference>
<dbReference type="PANTHER" id="PTHR10465">
    <property type="entry name" value="TRANSMEMBRANE GTPASE FZO1"/>
    <property type="match status" value="1"/>
</dbReference>
<dbReference type="SUPFAM" id="SSF52540">
    <property type="entry name" value="P-loop containing nucleoside triphosphate hydrolases"/>
    <property type="match status" value="2"/>
</dbReference>
<dbReference type="InterPro" id="IPR045063">
    <property type="entry name" value="Dynamin_N"/>
</dbReference>
<name>A0A3P5XG21_9BACL</name>
<dbReference type="GO" id="GO:0003924">
    <property type="term" value="F:GTPase activity"/>
    <property type="evidence" value="ECO:0007669"/>
    <property type="project" value="InterPro"/>
</dbReference>
<dbReference type="InterPro" id="IPR027094">
    <property type="entry name" value="Mitofusin_fam"/>
</dbReference>
<feature type="coiled-coil region" evidence="6">
    <location>
        <begin position="494"/>
        <end position="534"/>
    </location>
</feature>
<sequence>MREFEARLKALIEQAATYAQLYKINEDEERSVKMESFAEKLVEKEYIIGFAGHFSAGKSSMINALTGDDLLPSSPIPTSANIVKVRKTDSDYAIIHSTDGDVVKYGGHGFTEAVKSFSKDGGAVSLVEIGHQHSKLPEGITVMDTPGVDSTDDAHRLSTESALHLADLVFYTMDYNHVQSEVNFRFTKELMRYNENVYLIVNQIDKHRDSELSFQEFKKTVEESFAVWGVVPKGVFYTSLKDSAHPHNDFQTVKTIIDNAMSSWKDQFLMNADKMIVKLKEEHSQYLTEEIEDRKHTYSDILLPEEWDGIEELEEKMSGLKRMHTLQTGDTFSIAFEKERKALLEGAAITPYETRELLKSYLESLSPAFKVGLLFSAKKTMEERTKRKKALASNMGDLVHAQIEVHVKTLMKKLLREAGVMTDERSLAIDGIDMTIPFADIEREFNVGDVITGDTVLNYAERMKTATQSVFRRLTEEWKNGMAGVIHSTGNNHVVQLEQKISQLEHKVGAIRQVNALTAKLMAVETEIENHAADFEVGRQNFIHKWQSKENLQITQFDETESIINETLEPKEQQEENHQLDGPAEMVNPQFVIEQAKHVANAMVSIPGFIETADYLRRKASRLEGQEFTVALFGAFSAGKSSFSNALIGEQVLPVSPNPTTAAINKIRPVSDDKEDGTADVMLKTVERMTEDVVRSFDILGVTVASLEEAFSKVDVALNLERVDENVHSHKAFITAFKKGYPVYKDVLGTIVKAERTEFVKFVAQEERSCFVESIDFFYDCELTRKGITLVDTPGADSVNARHTDVAFEYIRNADAILFVTYYNHAFARADREFLIQLGRVKDAFELDKMFFIVNAIDLASNDEEAEQVKAFVSDELQKFGIRNPRVHGISSLQALQAKFENRNDTHMTPFEKDFHHFLENDLKGLAVQVLLEETEKVIDRLASLISRTETNLLRKKERFDELNRLEGEVRQYFTNSFATVLNKAANNELSELVYYILQRVFLRFGDFFKEAYNPSVFVNNSADRALSGALEETIQMLGFDLTQELKVTNLRMSNFMKRQLNDRQRVEVSSLRELDESLTPSPYETNDADMLNFRFPYPTVNPYSSVNKLFKNQKAFFERGEREVLRSRLEEQLKNDAAIYLGKERELLEKWSERWIEDESEGLRQHLLKESLDQIESERNLLQGTEKLAEWRDVYETLRLEEPM</sequence>
<dbReference type="GO" id="GO:0016020">
    <property type="term" value="C:membrane"/>
    <property type="evidence" value="ECO:0007669"/>
    <property type="project" value="UniProtKB-SubCell"/>
</dbReference>